<dbReference type="RefSeq" id="WP_354556704.1">
    <property type="nucleotide sequence ID" value="NZ_JBEPMB010000003.1"/>
</dbReference>
<comment type="cofactor">
    <cofactor evidence="1 6">
        <name>Fe(3+)</name>
        <dbReference type="ChEBI" id="CHEBI:29034"/>
    </cofactor>
</comment>
<dbReference type="PROSITE" id="PS50903">
    <property type="entry name" value="RUBREDOXIN_LIKE"/>
    <property type="match status" value="1"/>
</dbReference>
<dbReference type="PRINTS" id="PR00163">
    <property type="entry name" value="RUBREDOXIN"/>
</dbReference>
<keyword evidence="9" id="KW-1185">Reference proteome</keyword>
<evidence type="ECO:0000256" key="3">
    <source>
        <dbReference type="ARBA" id="ARBA00022723"/>
    </source>
</evidence>
<dbReference type="SUPFAM" id="SSF57802">
    <property type="entry name" value="Rubredoxin-like"/>
    <property type="match status" value="1"/>
</dbReference>
<feature type="domain" description="Rubredoxin-like" evidence="7">
    <location>
        <begin position="17"/>
        <end position="68"/>
    </location>
</feature>
<comment type="caution">
    <text evidence="8">The sequence shown here is derived from an EMBL/GenBank/DDBJ whole genome shotgun (WGS) entry which is preliminary data.</text>
</comment>
<reference evidence="8 9" key="1">
    <citation type="submission" date="2024-06" db="EMBL/GenBank/DDBJ databases">
        <title>Genomic Encyclopedia of Type Strains, Phase IV (KMG-IV): sequencing the most valuable type-strain genomes for metagenomic binning, comparative biology and taxonomic classification.</title>
        <authorList>
            <person name="Goeker M."/>
        </authorList>
    </citation>
    <scope>NUCLEOTIDE SEQUENCE [LARGE SCALE GENOMIC DNA]</scope>
    <source>
        <strain evidence="8 9">DSM 29780</strain>
    </source>
</reference>
<evidence type="ECO:0000256" key="4">
    <source>
        <dbReference type="ARBA" id="ARBA00022982"/>
    </source>
</evidence>
<keyword evidence="4 6" id="KW-0249">Electron transport</keyword>
<protein>
    <recommendedName>
        <fullName evidence="6">Rubredoxin</fullName>
    </recommendedName>
</protein>
<dbReference type="EMBL" id="JBEPMB010000003">
    <property type="protein sequence ID" value="MET3614193.1"/>
    <property type="molecule type" value="Genomic_DNA"/>
</dbReference>
<proteinExistence type="inferred from homology"/>
<comment type="similarity">
    <text evidence="6">Belongs to the rubredoxin family.</text>
</comment>
<dbReference type="InterPro" id="IPR024935">
    <property type="entry name" value="Rubredoxin_dom"/>
</dbReference>
<keyword evidence="2" id="KW-0813">Transport</keyword>
<evidence type="ECO:0000259" key="7">
    <source>
        <dbReference type="PROSITE" id="PS50903"/>
    </source>
</evidence>
<evidence type="ECO:0000256" key="6">
    <source>
        <dbReference type="RuleBase" id="RU003820"/>
    </source>
</evidence>
<name>A0ABV2J0Q8_9HYPH</name>
<dbReference type="Proteomes" id="UP001549047">
    <property type="component" value="Unassembled WGS sequence"/>
</dbReference>
<evidence type="ECO:0000313" key="8">
    <source>
        <dbReference type="EMBL" id="MET3614193.1"/>
    </source>
</evidence>
<accession>A0ABV2J0Q8</accession>
<keyword evidence="3 6" id="KW-0479">Metal-binding</keyword>
<dbReference type="PANTHER" id="PTHR47627:SF1">
    <property type="entry name" value="RUBREDOXIN-1-RELATED"/>
    <property type="match status" value="1"/>
</dbReference>
<evidence type="ECO:0000256" key="5">
    <source>
        <dbReference type="ARBA" id="ARBA00023004"/>
    </source>
</evidence>
<dbReference type="PROSITE" id="PS00202">
    <property type="entry name" value="RUBREDOXIN"/>
    <property type="match status" value="1"/>
</dbReference>
<sequence length="73" mass="8023">MSGGFENFGKREEAGVDGKMECGICWHVYDPAEGDPVWQIEPGTPFADLPEDWRCPNCDALQSKFMALGAENA</sequence>
<evidence type="ECO:0000313" key="9">
    <source>
        <dbReference type="Proteomes" id="UP001549047"/>
    </source>
</evidence>
<dbReference type="InterPro" id="IPR018527">
    <property type="entry name" value="Rubredoxin_Fe_BS"/>
</dbReference>
<organism evidence="8 9">
    <name type="scientific">Rhizobium aquaticum</name>
    <dbReference type="NCBI Taxonomy" id="1549636"/>
    <lineage>
        <taxon>Bacteria</taxon>
        <taxon>Pseudomonadati</taxon>
        <taxon>Pseudomonadota</taxon>
        <taxon>Alphaproteobacteria</taxon>
        <taxon>Hyphomicrobiales</taxon>
        <taxon>Rhizobiaceae</taxon>
        <taxon>Rhizobium/Agrobacterium group</taxon>
        <taxon>Rhizobium</taxon>
    </lineage>
</organism>
<dbReference type="PANTHER" id="PTHR47627">
    <property type="entry name" value="RUBREDOXIN"/>
    <property type="match status" value="1"/>
</dbReference>
<dbReference type="CDD" id="cd00730">
    <property type="entry name" value="rubredoxin"/>
    <property type="match status" value="1"/>
</dbReference>
<keyword evidence="5 6" id="KW-0408">Iron</keyword>
<evidence type="ECO:0000256" key="1">
    <source>
        <dbReference type="ARBA" id="ARBA00001965"/>
    </source>
</evidence>
<dbReference type="Gene3D" id="2.20.28.10">
    <property type="match status" value="1"/>
</dbReference>
<dbReference type="InterPro" id="IPR050526">
    <property type="entry name" value="Rubredoxin_ET"/>
</dbReference>
<dbReference type="InterPro" id="IPR024934">
    <property type="entry name" value="Rubredoxin-like_dom"/>
</dbReference>
<gene>
    <name evidence="8" type="ORF">ABID16_002530</name>
</gene>
<evidence type="ECO:0000256" key="2">
    <source>
        <dbReference type="ARBA" id="ARBA00022448"/>
    </source>
</evidence>
<dbReference type="Pfam" id="PF00301">
    <property type="entry name" value="Rubredoxin"/>
    <property type="match status" value="1"/>
</dbReference>